<organism evidence="1 2">
    <name type="scientific">Fusarium oxysporum NRRL 32931</name>
    <dbReference type="NCBI Taxonomy" id="660029"/>
    <lineage>
        <taxon>Eukaryota</taxon>
        <taxon>Fungi</taxon>
        <taxon>Dikarya</taxon>
        <taxon>Ascomycota</taxon>
        <taxon>Pezizomycotina</taxon>
        <taxon>Sordariomycetes</taxon>
        <taxon>Hypocreomycetidae</taxon>
        <taxon>Hypocreales</taxon>
        <taxon>Nectriaceae</taxon>
        <taxon>Fusarium</taxon>
        <taxon>Fusarium oxysporum species complex</taxon>
    </lineage>
</organism>
<gene>
    <name evidence="1" type="ORF">FOYG_03234</name>
</gene>
<dbReference type="EMBL" id="JH717840">
    <property type="protein sequence ID" value="EWY98995.1"/>
    <property type="molecule type" value="Genomic_DNA"/>
</dbReference>
<name>W9J0A7_FUSOX</name>
<sequence length="43" mass="4702">MLSQPISVIGLGLLSCSPEELGGEMRQVYPERLTFYAVPYSGL</sequence>
<reference evidence="1 2" key="1">
    <citation type="submission" date="2011-06" db="EMBL/GenBank/DDBJ databases">
        <title>The Genome Sequence of Fusarium oxysporum FOSC 3-a.</title>
        <authorList>
            <consortium name="The Broad Institute Genome Sequencing Platform"/>
            <person name="Ma L.-J."/>
            <person name="Gale L.R."/>
            <person name="Schwartz D.C."/>
            <person name="Zhou S."/>
            <person name="Corby-Kistler H."/>
            <person name="Young S.K."/>
            <person name="Zeng Q."/>
            <person name="Gargeya S."/>
            <person name="Fitzgerald M."/>
            <person name="Haas B."/>
            <person name="Abouelleil A."/>
            <person name="Alvarado L."/>
            <person name="Arachchi H.M."/>
            <person name="Berlin A."/>
            <person name="Brown A."/>
            <person name="Chapman S.B."/>
            <person name="Chen Z."/>
            <person name="Dunbar C."/>
            <person name="Freedman E."/>
            <person name="Gearin G."/>
            <person name="Gellesch M."/>
            <person name="Goldberg J."/>
            <person name="Griggs A."/>
            <person name="Gujja S."/>
            <person name="Heiman D."/>
            <person name="Howarth C."/>
            <person name="Larson L."/>
            <person name="Lui A."/>
            <person name="MacDonald P.J.P."/>
            <person name="Mehta T."/>
            <person name="Montmayeur A."/>
            <person name="Murphy C."/>
            <person name="Neiman D."/>
            <person name="Pearson M."/>
            <person name="Priest M."/>
            <person name="Roberts A."/>
            <person name="Saif S."/>
            <person name="Shea T."/>
            <person name="Shenoy N."/>
            <person name="Sisk P."/>
            <person name="Stolte C."/>
            <person name="Sykes S."/>
            <person name="Wortman J."/>
            <person name="Nusbaum C."/>
            <person name="Birren B."/>
        </authorList>
    </citation>
    <scope>NUCLEOTIDE SEQUENCE [LARGE SCALE GENOMIC DNA]</scope>
    <source>
        <strain evidence="2">FOSC 3-a</strain>
    </source>
</reference>
<evidence type="ECO:0000313" key="2">
    <source>
        <dbReference type="Proteomes" id="UP000030753"/>
    </source>
</evidence>
<dbReference type="Proteomes" id="UP000030753">
    <property type="component" value="Unassembled WGS sequence"/>
</dbReference>
<protein>
    <submittedName>
        <fullName evidence="1">Uncharacterized protein</fullName>
    </submittedName>
</protein>
<proteinExistence type="predicted"/>
<dbReference type="AlphaFoldDB" id="W9J0A7"/>
<dbReference type="HOGENOM" id="CLU_3242150_0_0_1"/>
<accession>W9J0A7</accession>
<evidence type="ECO:0000313" key="1">
    <source>
        <dbReference type="EMBL" id="EWY98995.1"/>
    </source>
</evidence>